<comment type="similarity">
    <text evidence="3">Belongs to the lysine N(6)-hydroxylase/L-ornithine N(5)-oxygenase family.</text>
</comment>
<dbReference type="EC" id="1.14.13.59" evidence="4"/>
<proteinExistence type="inferred from homology"/>
<evidence type="ECO:0000256" key="15">
    <source>
        <dbReference type="ARBA" id="ARBA00048407"/>
    </source>
</evidence>
<evidence type="ECO:0000256" key="11">
    <source>
        <dbReference type="ARBA" id="ARBA00029939"/>
    </source>
</evidence>
<dbReference type="InterPro" id="IPR036188">
    <property type="entry name" value="FAD/NAD-bd_sf"/>
</dbReference>
<evidence type="ECO:0000256" key="13">
    <source>
        <dbReference type="ARBA" id="ARBA00032493"/>
    </source>
</evidence>
<dbReference type="EMBL" id="JACGWZ010000003">
    <property type="protein sequence ID" value="MBA8825275.1"/>
    <property type="molecule type" value="Genomic_DNA"/>
</dbReference>
<organism evidence="17 18">
    <name type="scientific">Halosaccharopolyspora lacisalsi</name>
    <dbReference type="NCBI Taxonomy" id="1000566"/>
    <lineage>
        <taxon>Bacteria</taxon>
        <taxon>Bacillati</taxon>
        <taxon>Actinomycetota</taxon>
        <taxon>Actinomycetes</taxon>
        <taxon>Pseudonocardiales</taxon>
        <taxon>Pseudonocardiaceae</taxon>
        <taxon>Halosaccharopolyspora</taxon>
    </lineage>
</organism>
<evidence type="ECO:0000256" key="4">
    <source>
        <dbReference type="ARBA" id="ARBA00013076"/>
    </source>
</evidence>
<sequence length="452" mass="50842">MSVSPTETQGAVHDLVGIGFGPSNLALAVAIEEHNRRSNRRNRLDALFFEQQPSFGWHRGMLIEGTTMQVSFLKDLVTTRDPASDFSFLSYLHDRGRLTDFINHKTMFPTRVEYHDYLEWAAGRLDHFAHYDSEVVEVRPVLVDGRIDYFDVVVRQGDDPGRLSVYRARDIVIATGLRANVPSGAELGDRVWHNLDLLHRVEELDGTDPGRITVVGAGQSAAEVTEYLHRRFPRTEVCSVFARYGHTPADDSPFANRIFDPQAVDDFYSSPAEVKRMLMEYHGNTNYSVVDLELIEELYARVYQEKVRGRQRLRILNASRLAAVESRPDGARVTAEFLPTGERVALDSDLLIYATGCLPDDPLRLLGAAGQHCLSDEDGRLRVTRDYRVHTTDELRGGIYLQGATEHTHGITSSLLSNGAVRAGEIRDSILRRRQSPEPVSRHSYALTAEPE</sequence>
<dbReference type="Proteomes" id="UP000569329">
    <property type="component" value="Unassembled WGS sequence"/>
</dbReference>
<reference evidence="17 18" key="1">
    <citation type="submission" date="2020-07" db="EMBL/GenBank/DDBJ databases">
        <title>Sequencing the genomes of 1000 actinobacteria strains.</title>
        <authorList>
            <person name="Klenk H.-P."/>
        </authorList>
    </citation>
    <scope>NUCLEOTIDE SEQUENCE [LARGE SCALE GENOMIC DNA]</scope>
    <source>
        <strain evidence="17 18">DSM 45975</strain>
    </source>
</reference>
<evidence type="ECO:0000256" key="5">
    <source>
        <dbReference type="ARBA" id="ARBA00016406"/>
    </source>
</evidence>
<gene>
    <name evidence="17" type="ORF">FHX42_002626</name>
</gene>
<evidence type="ECO:0000313" key="17">
    <source>
        <dbReference type="EMBL" id="MBA8825275.1"/>
    </source>
</evidence>
<dbReference type="PRINTS" id="PR00368">
    <property type="entry name" value="FADPNR"/>
</dbReference>
<dbReference type="PRINTS" id="PR00411">
    <property type="entry name" value="PNDRDTASEI"/>
</dbReference>
<evidence type="ECO:0000256" key="3">
    <source>
        <dbReference type="ARBA" id="ARBA00007588"/>
    </source>
</evidence>
<feature type="region of interest" description="Disordered" evidence="16">
    <location>
        <begin position="433"/>
        <end position="452"/>
    </location>
</feature>
<evidence type="ECO:0000256" key="6">
    <source>
        <dbReference type="ARBA" id="ARBA00022630"/>
    </source>
</evidence>
<dbReference type="AlphaFoldDB" id="A0A839E0T0"/>
<keyword evidence="18" id="KW-1185">Reference proteome</keyword>
<comment type="caution">
    <text evidence="17">The sequence shown here is derived from an EMBL/GenBank/DDBJ whole genome shotgun (WGS) entry which is preliminary data.</text>
</comment>
<name>A0A839E0T0_9PSEU</name>
<comment type="cofactor">
    <cofactor evidence="1">
        <name>FAD</name>
        <dbReference type="ChEBI" id="CHEBI:57692"/>
    </cofactor>
</comment>
<evidence type="ECO:0000256" key="10">
    <source>
        <dbReference type="ARBA" id="ARBA00023033"/>
    </source>
</evidence>
<keyword evidence="9 17" id="KW-0560">Oxidoreductase</keyword>
<evidence type="ECO:0000256" key="8">
    <source>
        <dbReference type="ARBA" id="ARBA00022857"/>
    </source>
</evidence>
<keyword evidence="7" id="KW-0274">FAD</keyword>
<keyword evidence="8" id="KW-0521">NADP</keyword>
<dbReference type="Pfam" id="PF13434">
    <property type="entry name" value="Lys_Orn_oxgnase"/>
    <property type="match status" value="1"/>
</dbReference>
<protein>
    <recommendedName>
        <fullName evidence="5">L-lysine N6-monooxygenase MbtG</fullName>
        <ecNumber evidence="4">1.14.13.59</ecNumber>
    </recommendedName>
    <alternativeName>
        <fullName evidence="14">Lysine 6-N-hydroxylase</fullName>
    </alternativeName>
    <alternativeName>
        <fullName evidence="13">Lysine N6-hydroxylase</fullName>
    </alternativeName>
    <alternativeName>
        <fullName evidence="11">Lysine-N-oxygenase</fullName>
    </alternativeName>
    <alternativeName>
        <fullName evidence="12">Mycobactin synthase protein G</fullName>
    </alternativeName>
</protein>
<evidence type="ECO:0000256" key="16">
    <source>
        <dbReference type="SAM" id="MobiDB-lite"/>
    </source>
</evidence>
<evidence type="ECO:0000256" key="9">
    <source>
        <dbReference type="ARBA" id="ARBA00023002"/>
    </source>
</evidence>
<dbReference type="SUPFAM" id="SSF51905">
    <property type="entry name" value="FAD/NAD(P)-binding domain"/>
    <property type="match status" value="2"/>
</dbReference>
<evidence type="ECO:0000256" key="2">
    <source>
        <dbReference type="ARBA" id="ARBA00004924"/>
    </source>
</evidence>
<dbReference type="PANTHER" id="PTHR42802">
    <property type="entry name" value="MONOOXYGENASE"/>
    <property type="match status" value="1"/>
</dbReference>
<evidence type="ECO:0000256" key="7">
    <source>
        <dbReference type="ARBA" id="ARBA00022827"/>
    </source>
</evidence>
<dbReference type="InterPro" id="IPR025700">
    <property type="entry name" value="Lys/Orn_oxygenase"/>
</dbReference>
<evidence type="ECO:0000256" key="14">
    <source>
        <dbReference type="ARBA" id="ARBA00032738"/>
    </source>
</evidence>
<evidence type="ECO:0000256" key="1">
    <source>
        <dbReference type="ARBA" id="ARBA00001974"/>
    </source>
</evidence>
<dbReference type="Gene3D" id="3.50.50.60">
    <property type="entry name" value="FAD/NAD(P)-binding domain"/>
    <property type="match status" value="1"/>
</dbReference>
<dbReference type="GO" id="GO:0047091">
    <property type="term" value="F:L-lysine 6-monooxygenase (NADPH) activity"/>
    <property type="evidence" value="ECO:0007669"/>
    <property type="project" value="UniProtKB-EC"/>
</dbReference>
<comment type="pathway">
    <text evidence="2">Siderophore biosynthesis.</text>
</comment>
<accession>A0A839E0T0</accession>
<keyword evidence="10" id="KW-0503">Monooxygenase</keyword>
<evidence type="ECO:0000256" key="12">
    <source>
        <dbReference type="ARBA" id="ARBA00031158"/>
    </source>
</evidence>
<comment type="catalytic activity">
    <reaction evidence="15">
        <text>L-lysine + NADPH + O2 = N(6)-hydroxy-L-lysine + NADP(+) + H2O</text>
        <dbReference type="Rhea" id="RHEA:23228"/>
        <dbReference type="ChEBI" id="CHEBI:15377"/>
        <dbReference type="ChEBI" id="CHEBI:15379"/>
        <dbReference type="ChEBI" id="CHEBI:32551"/>
        <dbReference type="ChEBI" id="CHEBI:57783"/>
        <dbReference type="ChEBI" id="CHEBI:57820"/>
        <dbReference type="ChEBI" id="CHEBI:58349"/>
        <dbReference type="EC" id="1.14.13.59"/>
    </reaction>
</comment>
<keyword evidence="6" id="KW-0285">Flavoprotein</keyword>
<evidence type="ECO:0000313" key="18">
    <source>
        <dbReference type="Proteomes" id="UP000569329"/>
    </source>
</evidence>
<dbReference type="PANTHER" id="PTHR42802:SF1">
    <property type="entry name" value="L-ORNITHINE N(5)-MONOOXYGENASE"/>
    <property type="match status" value="1"/>
</dbReference>